<dbReference type="GeneTree" id="ENSGT00940000154615"/>
<keyword evidence="2" id="KW-0732">Signal</keyword>
<feature type="chain" id="PRO_5004866397" evidence="2">
    <location>
        <begin position="33"/>
        <end position="279"/>
    </location>
</feature>
<dbReference type="Proteomes" id="UP000018468">
    <property type="component" value="Linkage group LG6"/>
</dbReference>
<evidence type="ECO:0000313" key="4">
    <source>
        <dbReference type="Ensembl" id="ENSLOCP00000008881.1"/>
    </source>
</evidence>
<dbReference type="InterPro" id="IPR002181">
    <property type="entry name" value="Fibrinogen_a/b/g_C_dom"/>
</dbReference>
<dbReference type="GO" id="GO:0005615">
    <property type="term" value="C:extracellular space"/>
    <property type="evidence" value="ECO:0000318"/>
    <property type="project" value="GO_Central"/>
</dbReference>
<keyword evidence="1" id="KW-1015">Disulfide bond</keyword>
<dbReference type="Pfam" id="PF00147">
    <property type="entry name" value="Fibrinogen_C"/>
    <property type="match status" value="1"/>
</dbReference>
<evidence type="ECO:0000256" key="2">
    <source>
        <dbReference type="SAM" id="SignalP"/>
    </source>
</evidence>
<dbReference type="Bgee" id="ENSLOCG00000007333">
    <property type="expression patterns" value="Expressed in ovary and 6 other cell types or tissues"/>
</dbReference>
<dbReference type="InterPro" id="IPR014716">
    <property type="entry name" value="Fibrinogen_a/b/g_C_1"/>
</dbReference>
<feature type="signal peptide" evidence="2">
    <location>
        <begin position="1"/>
        <end position="32"/>
    </location>
</feature>
<dbReference type="PROSITE" id="PS51406">
    <property type="entry name" value="FIBRINOGEN_C_2"/>
    <property type="match status" value="1"/>
</dbReference>
<evidence type="ECO:0000259" key="3">
    <source>
        <dbReference type="PROSITE" id="PS51406"/>
    </source>
</evidence>
<dbReference type="SUPFAM" id="SSF56496">
    <property type="entry name" value="Fibrinogen C-terminal domain-like"/>
    <property type="match status" value="1"/>
</dbReference>
<dbReference type="AlphaFoldDB" id="W5MKH2"/>
<evidence type="ECO:0000256" key="1">
    <source>
        <dbReference type="ARBA" id="ARBA00023157"/>
    </source>
</evidence>
<reference evidence="4" key="3">
    <citation type="submission" date="2025-09" db="UniProtKB">
        <authorList>
            <consortium name="Ensembl"/>
        </authorList>
    </citation>
    <scope>IDENTIFICATION</scope>
</reference>
<dbReference type="InParanoid" id="W5MKH2"/>
<dbReference type="InterPro" id="IPR036056">
    <property type="entry name" value="Fibrinogen-like_C"/>
</dbReference>
<keyword evidence="5" id="KW-1185">Reference proteome</keyword>
<evidence type="ECO:0000313" key="5">
    <source>
        <dbReference type="Proteomes" id="UP000018468"/>
    </source>
</evidence>
<dbReference type="OMA" id="MIRPVNL"/>
<dbReference type="Ensembl" id="ENSLOCT00000008892.1">
    <property type="protein sequence ID" value="ENSLOCP00000008881.1"/>
    <property type="gene ID" value="ENSLOCG00000007333.1"/>
</dbReference>
<accession>W5MKH2</accession>
<dbReference type="EMBL" id="AHAT01007692">
    <property type="status" value="NOT_ANNOTATED_CDS"/>
    <property type="molecule type" value="Genomic_DNA"/>
</dbReference>
<organism evidence="4 5">
    <name type="scientific">Lepisosteus oculatus</name>
    <name type="common">Spotted gar</name>
    <dbReference type="NCBI Taxonomy" id="7918"/>
    <lineage>
        <taxon>Eukaryota</taxon>
        <taxon>Metazoa</taxon>
        <taxon>Chordata</taxon>
        <taxon>Craniata</taxon>
        <taxon>Vertebrata</taxon>
        <taxon>Euteleostomi</taxon>
        <taxon>Actinopterygii</taxon>
        <taxon>Neopterygii</taxon>
        <taxon>Holostei</taxon>
        <taxon>Semionotiformes</taxon>
        <taxon>Lepisosteidae</taxon>
        <taxon>Lepisosteus</taxon>
    </lineage>
</organism>
<dbReference type="STRING" id="7918.ENSLOCP00000008881"/>
<dbReference type="PANTHER" id="PTHR19143:SF225">
    <property type="entry name" value="MICROFIBRIL-ASSOCIATED GLYCOPROTEIN 4"/>
    <property type="match status" value="1"/>
</dbReference>
<dbReference type="HOGENOM" id="CLU_038628_6_0_1"/>
<dbReference type="FunFam" id="3.90.215.10:FF:000001">
    <property type="entry name" value="Tenascin isoform 1"/>
    <property type="match status" value="1"/>
</dbReference>
<name>W5MKH2_LEPOC</name>
<dbReference type="CDD" id="cd00087">
    <property type="entry name" value="FReD"/>
    <property type="match status" value="1"/>
</dbReference>
<dbReference type="SMART" id="SM00186">
    <property type="entry name" value="FBG"/>
    <property type="match status" value="1"/>
</dbReference>
<dbReference type="InterPro" id="IPR050373">
    <property type="entry name" value="Fibrinogen_C-term_domain"/>
</dbReference>
<dbReference type="FunCoup" id="W5MKH2">
    <property type="interactions" value="319"/>
</dbReference>
<sequence length="279" mass="31020">SLTSLPPSQACLFLAALLPAAVHPLMFQPLDCADIYNDGSTASGVYRIYPAGPTSPLYVYCDMDTEGGKWTVFQRRTDGTLNFYRGWEQYRRGFGHAAGEYWLGLETIHLLTLRKKYELRVDLQDFEGGRAHASYSSFSLSPLAVNAEVDGYTLHISGFQDGGAGDSLTAINNGQKFSTFDRDQDPENLNCAEVYYGAFWYGPGCHVANPNGLYLWGSYPRGWVGVVWHTWKGSSYSLKHIEMKMRPVSLALSETVTGSQQSLLSLSDHEMLNQDTEPL</sequence>
<feature type="domain" description="Fibrinogen C-terminal" evidence="3">
    <location>
        <begin position="23"/>
        <end position="249"/>
    </location>
</feature>
<dbReference type="GO" id="GO:0048251">
    <property type="term" value="P:elastic fiber assembly"/>
    <property type="evidence" value="ECO:0000318"/>
    <property type="project" value="GO_Central"/>
</dbReference>
<reference evidence="5" key="1">
    <citation type="submission" date="2011-12" db="EMBL/GenBank/DDBJ databases">
        <title>The Draft Genome of Lepisosteus oculatus.</title>
        <authorList>
            <consortium name="The Broad Institute Genome Assembly &amp; Analysis Group"/>
            <consortium name="Computational R&amp;D Group"/>
            <consortium name="and Sequencing Platform"/>
            <person name="Di Palma F."/>
            <person name="Alfoldi J."/>
            <person name="Johnson J."/>
            <person name="Berlin A."/>
            <person name="Gnerre S."/>
            <person name="Jaffe D."/>
            <person name="MacCallum I."/>
            <person name="Young S."/>
            <person name="Walker B.J."/>
            <person name="Lander E.S."/>
            <person name="Lindblad-Toh K."/>
        </authorList>
    </citation>
    <scope>NUCLEOTIDE SEQUENCE [LARGE SCALE GENOMIC DNA]</scope>
</reference>
<dbReference type="NCBIfam" id="NF040941">
    <property type="entry name" value="GGGWT_bact"/>
    <property type="match status" value="1"/>
</dbReference>
<dbReference type="eggNOG" id="KOG2579">
    <property type="taxonomic scope" value="Eukaryota"/>
</dbReference>
<dbReference type="Gene3D" id="3.90.215.10">
    <property type="entry name" value="Gamma Fibrinogen, chain A, domain 1"/>
    <property type="match status" value="1"/>
</dbReference>
<reference evidence="4" key="2">
    <citation type="submission" date="2025-08" db="UniProtKB">
        <authorList>
            <consortium name="Ensembl"/>
        </authorList>
    </citation>
    <scope>IDENTIFICATION</scope>
</reference>
<proteinExistence type="predicted"/>
<protein>
    <submittedName>
        <fullName evidence="4">Microfibril associated protein 4, tandem duplicate 11</fullName>
    </submittedName>
</protein>
<dbReference type="PANTHER" id="PTHR19143">
    <property type="entry name" value="FIBRINOGEN/TENASCIN/ANGIOPOEITIN"/>
    <property type="match status" value="1"/>
</dbReference>